<organism evidence="2 3">
    <name type="scientific">Helianthus annuus</name>
    <name type="common">Common sunflower</name>
    <dbReference type="NCBI Taxonomy" id="4232"/>
    <lineage>
        <taxon>Eukaryota</taxon>
        <taxon>Viridiplantae</taxon>
        <taxon>Streptophyta</taxon>
        <taxon>Embryophyta</taxon>
        <taxon>Tracheophyta</taxon>
        <taxon>Spermatophyta</taxon>
        <taxon>Magnoliopsida</taxon>
        <taxon>eudicotyledons</taxon>
        <taxon>Gunneridae</taxon>
        <taxon>Pentapetalae</taxon>
        <taxon>asterids</taxon>
        <taxon>campanulids</taxon>
        <taxon>Asterales</taxon>
        <taxon>Asteraceae</taxon>
        <taxon>Asteroideae</taxon>
        <taxon>Heliantheae alliance</taxon>
        <taxon>Heliantheae</taxon>
        <taxon>Helianthus</taxon>
    </lineage>
</organism>
<name>A0A251V445_HELAN</name>
<dbReference type="EMBL" id="MNCJ02000319">
    <property type="protein sequence ID" value="KAF5811188.1"/>
    <property type="molecule type" value="Genomic_DNA"/>
</dbReference>
<reference evidence="1" key="3">
    <citation type="submission" date="2020-06" db="EMBL/GenBank/DDBJ databases">
        <title>Helianthus annuus Genome sequencing and assembly Release 2.</title>
        <authorList>
            <person name="Gouzy J."/>
            <person name="Langlade N."/>
            <person name="Munos S."/>
        </authorList>
    </citation>
    <scope>NUCLEOTIDE SEQUENCE</scope>
    <source>
        <tissue evidence="1">Leaves</tissue>
    </source>
</reference>
<gene>
    <name evidence="2" type="ORF">HannXRQ_Chr03g0063831</name>
    <name evidence="1" type="ORF">HanXRQr2_Chr04g0178581</name>
</gene>
<evidence type="ECO:0000313" key="2">
    <source>
        <dbReference type="EMBL" id="OTG30378.1"/>
    </source>
</evidence>
<proteinExistence type="predicted"/>
<dbReference type="InParanoid" id="A0A251V445"/>
<protein>
    <submittedName>
        <fullName evidence="2">Uncharacterized protein</fullName>
    </submittedName>
</protein>
<keyword evidence="3" id="KW-1185">Reference proteome</keyword>
<dbReference type="Gramene" id="mRNA:HanXRQr2_Chr04g0178581">
    <property type="protein sequence ID" value="mRNA:HanXRQr2_Chr04g0178581"/>
    <property type="gene ID" value="HanXRQr2_Chr04g0178581"/>
</dbReference>
<dbReference type="Proteomes" id="UP000215914">
    <property type="component" value="Chromosome 3"/>
</dbReference>
<evidence type="ECO:0000313" key="1">
    <source>
        <dbReference type="EMBL" id="KAF5811188.1"/>
    </source>
</evidence>
<dbReference type="EMBL" id="CM007892">
    <property type="protein sequence ID" value="OTG30378.1"/>
    <property type="molecule type" value="Genomic_DNA"/>
</dbReference>
<dbReference type="AlphaFoldDB" id="A0A251V445"/>
<reference evidence="2" key="2">
    <citation type="submission" date="2017-02" db="EMBL/GenBank/DDBJ databases">
        <title>Sunflower complete genome.</title>
        <authorList>
            <person name="Langlade N."/>
            <person name="Munos S."/>
        </authorList>
    </citation>
    <scope>NUCLEOTIDE SEQUENCE [LARGE SCALE GENOMIC DNA]</scope>
    <source>
        <tissue evidence="2">Leaves</tissue>
    </source>
</reference>
<accession>A0A251V445</accession>
<sequence>MATCAQFLPPSFAISTLAPPCDTLAFLEFDSSLQSFLGVLKKHLSFAYTIEQDIYATVQMFDDLQVCYT</sequence>
<evidence type="ECO:0000313" key="3">
    <source>
        <dbReference type="Proteomes" id="UP000215914"/>
    </source>
</evidence>
<reference evidence="1 3" key="1">
    <citation type="journal article" date="2017" name="Nature">
        <title>The sunflower genome provides insights into oil metabolism, flowering and Asterid evolution.</title>
        <authorList>
            <person name="Badouin H."/>
            <person name="Gouzy J."/>
            <person name="Grassa C.J."/>
            <person name="Murat F."/>
            <person name="Staton S.E."/>
            <person name="Cottret L."/>
            <person name="Lelandais-Briere C."/>
            <person name="Owens G.L."/>
            <person name="Carrere S."/>
            <person name="Mayjonade B."/>
            <person name="Legrand L."/>
            <person name="Gill N."/>
            <person name="Kane N.C."/>
            <person name="Bowers J.E."/>
            <person name="Hubner S."/>
            <person name="Bellec A."/>
            <person name="Berard A."/>
            <person name="Berges H."/>
            <person name="Blanchet N."/>
            <person name="Boniface M.C."/>
            <person name="Brunel D."/>
            <person name="Catrice O."/>
            <person name="Chaidir N."/>
            <person name="Claudel C."/>
            <person name="Donnadieu C."/>
            <person name="Faraut T."/>
            <person name="Fievet G."/>
            <person name="Helmstetter N."/>
            <person name="King M."/>
            <person name="Knapp S.J."/>
            <person name="Lai Z."/>
            <person name="Le Paslier M.C."/>
            <person name="Lippi Y."/>
            <person name="Lorenzon L."/>
            <person name="Mandel J.R."/>
            <person name="Marage G."/>
            <person name="Marchand G."/>
            <person name="Marquand E."/>
            <person name="Bret-Mestries E."/>
            <person name="Morien E."/>
            <person name="Nambeesan S."/>
            <person name="Nguyen T."/>
            <person name="Pegot-Espagnet P."/>
            <person name="Pouilly N."/>
            <person name="Raftis F."/>
            <person name="Sallet E."/>
            <person name="Schiex T."/>
            <person name="Thomas J."/>
            <person name="Vandecasteele C."/>
            <person name="Vares D."/>
            <person name="Vear F."/>
            <person name="Vautrin S."/>
            <person name="Crespi M."/>
            <person name="Mangin B."/>
            <person name="Burke J.M."/>
            <person name="Salse J."/>
            <person name="Munos S."/>
            <person name="Vincourt P."/>
            <person name="Rieseberg L.H."/>
            <person name="Langlade N.B."/>
        </authorList>
    </citation>
    <scope>NUCLEOTIDE SEQUENCE [LARGE SCALE GENOMIC DNA]</scope>
    <source>
        <strain evidence="3">cv. SF193</strain>
        <tissue evidence="1">Leaves</tissue>
    </source>
</reference>